<dbReference type="PANTHER" id="PTHR43102">
    <property type="entry name" value="SLR1143 PROTEIN"/>
    <property type="match status" value="1"/>
</dbReference>
<dbReference type="AlphaFoldDB" id="A0A024G5P2"/>
<name>A0A024G5P2_9STRA</name>
<feature type="domain" description="GAF" evidence="1">
    <location>
        <begin position="524"/>
        <end position="650"/>
    </location>
</feature>
<dbReference type="Pfam" id="PF01590">
    <property type="entry name" value="GAF"/>
    <property type="match status" value="1"/>
</dbReference>
<dbReference type="InParanoid" id="A0A024G5P2"/>
<dbReference type="InterPro" id="IPR003018">
    <property type="entry name" value="GAF"/>
</dbReference>
<evidence type="ECO:0000313" key="2">
    <source>
        <dbReference type="EMBL" id="CCI41967.1"/>
    </source>
</evidence>
<protein>
    <recommendedName>
        <fullName evidence="1">GAF domain-containing protein</fullName>
    </recommendedName>
</protein>
<dbReference type="CDD" id="cd00065">
    <property type="entry name" value="FYVE_like_SF"/>
    <property type="match status" value="1"/>
</dbReference>
<proteinExistence type="predicted"/>
<dbReference type="EMBL" id="CAIX01000027">
    <property type="protein sequence ID" value="CCI41967.1"/>
    <property type="molecule type" value="Genomic_DNA"/>
</dbReference>
<organism evidence="2 3">
    <name type="scientific">Albugo candida</name>
    <dbReference type="NCBI Taxonomy" id="65357"/>
    <lineage>
        <taxon>Eukaryota</taxon>
        <taxon>Sar</taxon>
        <taxon>Stramenopiles</taxon>
        <taxon>Oomycota</taxon>
        <taxon>Peronosporomycetes</taxon>
        <taxon>Albuginales</taxon>
        <taxon>Albuginaceae</taxon>
        <taxon>Albugo</taxon>
    </lineage>
</organism>
<dbReference type="PANTHER" id="PTHR43102:SF2">
    <property type="entry name" value="GAF DOMAIN-CONTAINING PROTEIN"/>
    <property type="match status" value="1"/>
</dbReference>
<sequence length="663" mass="74963">MKSISSTSSGEYISARLRRFLSGEVSESEDCDTNATRFSYDNHTLKAVTNRMYSMIDWDNLFDTFQDCDWNQQRSGFESYSQLQANSYLVVTKGRLACSMQELRNALSESNTQTYNDTMSAIFGNSFVYGLLRHKAMVNVRSHHEQEESFGGDVDPIFIPNCQECDVAIKSAVFARSNFMNRNEQWDYLDFIHDRPDKSGFTKILSSIHDPNSLQEVQRGLSHLHSIIAGYAVENVEMEGNQRECRLLFYAKYFEGHTYRSKVRKASSRKIQKRLDNMSAAIPRLLALVYRRRLGAQIMIDKKRLQDTNIECVCCNILLKKDKNQCQLCGNAACKTCSTRQYREEYGKRPKEVDICKGCLARVETCNFSKVHLEDLKPFKVRPNSEGTPSTASVLAGLLQKSFSQADTSKKSSVIAVVKQMTELLREESEATASDSDIEKYYTGVSQSQTALLESEYFQMLEEAPIQEIHLDNCVLANAEARSYALNYVNPSDRVPLAPISDNETKRLQVIEKQNLFHLGDIEELNIICDLIAKEIDCQVGFVTIIGEHEMLAIASSIPEFRQSRMPRNQSVCSHLLASDIPLIVPSLQADVRFSDTGVIKILDAEFYCGFPLILEDNVVVGTVCCLNRTNQQVTESQYNAMARLARTASKIVQIRSQSIAST</sequence>
<dbReference type="Gene3D" id="3.30.450.40">
    <property type="match status" value="1"/>
</dbReference>
<gene>
    <name evidence="2" type="ORF">BN9_027510</name>
</gene>
<evidence type="ECO:0000313" key="3">
    <source>
        <dbReference type="Proteomes" id="UP000053237"/>
    </source>
</evidence>
<dbReference type="InterPro" id="IPR029016">
    <property type="entry name" value="GAF-like_dom_sf"/>
</dbReference>
<dbReference type="OrthoDB" id="153648at2759"/>
<evidence type="ECO:0000259" key="1">
    <source>
        <dbReference type="Pfam" id="PF01590"/>
    </source>
</evidence>
<dbReference type="Proteomes" id="UP000053237">
    <property type="component" value="Unassembled WGS sequence"/>
</dbReference>
<accession>A0A024G5P2</accession>
<reference evidence="2 3" key="1">
    <citation type="submission" date="2012-05" db="EMBL/GenBank/DDBJ databases">
        <title>Recombination and specialization in a pathogen metapopulation.</title>
        <authorList>
            <person name="Gardiner A."/>
            <person name="Kemen E."/>
            <person name="Schultz-Larsen T."/>
            <person name="MacLean D."/>
            <person name="Van Oosterhout C."/>
            <person name="Jones J.D.G."/>
        </authorList>
    </citation>
    <scope>NUCLEOTIDE SEQUENCE [LARGE SCALE GENOMIC DNA]</scope>
    <source>
        <strain evidence="2 3">Ac Nc2</strain>
    </source>
</reference>
<comment type="caution">
    <text evidence="2">The sequence shown here is derived from an EMBL/GenBank/DDBJ whole genome shotgun (WGS) entry which is preliminary data.</text>
</comment>
<dbReference type="STRING" id="65357.A0A024G5P2"/>
<keyword evidence="3" id="KW-1185">Reference proteome</keyword>
<dbReference type="SUPFAM" id="SSF55781">
    <property type="entry name" value="GAF domain-like"/>
    <property type="match status" value="1"/>
</dbReference>